<sequence length="295" mass="32610">MPAPNHQHRLDILLSNVGPNVRAELRCQPQDVQQDPEKALGVKREVFGTRCCRIHQSPEQAFRQVREQAICWSDDEEDSVDIAPVTAILLWPLRPPAEDGSKLEATLTSILGKMERFLARQTSYRPNNPSDDEGRRLFYCIRKLGTLSITVRIAKKKNSLLRRHWGGVGAQYLLEEGSGANTKGGCQDSRQRSDGSGGYRIPSTTVTEDLVRWWHYSSAQPLPLSSFKLTAANGLDIPMSGYLVADVMVNGQVVENAVVMVLKDQPGKGATCLLGMNVLQHIPGPGNIFPSRSQV</sequence>
<keyword evidence="3" id="KW-1185">Reference proteome</keyword>
<proteinExistence type="predicted"/>
<evidence type="ECO:0000313" key="3">
    <source>
        <dbReference type="Proteomes" id="UP000735302"/>
    </source>
</evidence>
<dbReference type="EMBL" id="BLXT01005617">
    <property type="protein sequence ID" value="GFO24499.1"/>
    <property type="molecule type" value="Genomic_DNA"/>
</dbReference>
<evidence type="ECO:0000313" key="2">
    <source>
        <dbReference type="EMBL" id="GFO24499.1"/>
    </source>
</evidence>
<dbReference type="Proteomes" id="UP000735302">
    <property type="component" value="Unassembled WGS sequence"/>
</dbReference>
<organism evidence="2 3">
    <name type="scientific">Plakobranchus ocellatus</name>
    <dbReference type="NCBI Taxonomy" id="259542"/>
    <lineage>
        <taxon>Eukaryota</taxon>
        <taxon>Metazoa</taxon>
        <taxon>Spiralia</taxon>
        <taxon>Lophotrochozoa</taxon>
        <taxon>Mollusca</taxon>
        <taxon>Gastropoda</taxon>
        <taxon>Heterobranchia</taxon>
        <taxon>Euthyneura</taxon>
        <taxon>Panpulmonata</taxon>
        <taxon>Sacoglossa</taxon>
        <taxon>Placobranchoidea</taxon>
        <taxon>Plakobranchidae</taxon>
        <taxon>Plakobranchus</taxon>
    </lineage>
</organism>
<accession>A0AAV4BWB2</accession>
<dbReference type="AlphaFoldDB" id="A0AAV4BWB2"/>
<evidence type="ECO:0000256" key="1">
    <source>
        <dbReference type="SAM" id="MobiDB-lite"/>
    </source>
</evidence>
<name>A0AAV4BWB2_9GAST</name>
<protein>
    <submittedName>
        <fullName evidence="2">Uncharacterized protein</fullName>
    </submittedName>
</protein>
<feature type="region of interest" description="Disordered" evidence="1">
    <location>
        <begin position="180"/>
        <end position="201"/>
    </location>
</feature>
<gene>
    <name evidence="2" type="ORF">PoB_005100400</name>
</gene>
<comment type="caution">
    <text evidence="2">The sequence shown here is derived from an EMBL/GenBank/DDBJ whole genome shotgun (WGS) entry which is preliminary data.</text>
</comment>
<reference evidence="2 3" key="1">
    <citation type="journal article" date="2021" name="Elife">
        <title>Chloroplast acquisition without the gene transfer in kleptoplastic sea slugs, Plakobranchus ocellatus.</title>
        <authorList>
            <person name="Maeda T."/>
            <person name="Takahashi S."/>
            <person name="Yoshida T."/>
            <person name="Shimamura S."/>
            <person name="Takaki Y."/>
            <person name="Nagai Y."/>
            <person name="Toyoda A."/>
            <person name="Suzuki Y."/>
            <person name="Arimoto A."/>
            <person name="Ishii H."/>
            <person name="Satoh N."/>
            <person name="Nishiyama T."/>
            <person name="Hasebe M."/>
            <person name="Maruyama T."/>
            <person name="Minagawa J."/>
            <person name="Obokata J."/>
            <person name="Shigenobu S."/>
        </authorList>
    </citation>
    <scope>NUCLEOTIDE SEQUENCE [LARGE SCALE GENOMIC DNA]</scope>
</reference>